<dbReference type="Pfam" id="PF02237">
    <property type="entry name" value="BPL_C"/>
    <property type="match status" value="1"/>
</dbReference>
<reference evidence="6" key="2">
    <citation type="submission" date="2015-05" db="EMBL/GenBank/DDBJ databases">
        <title>Complete genome sequence of Corynebacterium mustelae DSM 45274, isolated from various tissues of a male ferret with lethal sepsis.</title>
        <authorList>
            <person name="Ruckert C."/>
            <person name="Albersmeier A."/>
            <person name="Winkler A."/>
            <person name="Tauch A."/>
        </authorList>
    </citation>
    <scope>NUCLEOTIDE SEQUENCE [LARGE SCALE GENOMIC DNA]</scope>
    <source>
        <strain evidence="6">DSM 45274</strain>
    </source>
</reference>
<dbReference type="InterPro" id="IPR004408">
    <property type="entry name" value="Biotin_CoA_COase_ligase"/>
</dbReference>
<dbReference type="InterPro" id="IPR003142">
    <property type="entry name" value="BPL_C"/>
</dbReference>
<dbReference type="GO" id="GO:0004077">
    <property type="term" value="F:biotin--[biotin carboxyl-carrier protein] ligase activity"/>
    <property type="evidence" value="ECO:0007669"/>
    <property type="project" value="UniProtKB-EC"/>
</dbReference>
<dbReference type="PANTHER" id="PTHR12835">
    <property type="entry name" value="BIOTIN PROTEIN LIGASE"/>
    <property type="match status" value="1"/>
</dbReference>
<evidence type="ECO:0000259" key="4">
    <source>
        <dbReference type="PROSITE" id="PS51733"/>
    </source>
</evidence>
<dbReference type="PATRIC" id="fig|571915.4.peg.778"/>
<dbReference type="InterPro" id="IPR004143">
    <property type="entry name" value="BPL_LPL_catalytic"/>
</dbReference>
<feature type="domain" description="BPL/LPL catalytic" evidence="4">
    <location>
        <begin position="3"/>
        <end position="196"/>
    </location>
</feature>
<keyword evidence="2" id="KW-0092">Biotin</keyword>
<accession>A0A0G3GZR3</accession>
<dbReference type="STRING" id="571915.CMUST_03645"/>
<gene>
    <name evidence="5" type="ORF">CMUST_03645</name>
</gene>
<dbReference type="AlphaFoldDB" id="A0A0G3GZR3"/>
<dbReference type="Proteomes" id="UP000035199">
    <property type="component" value="Chromosome"/>
</dbReference>
<dbReference type="CDD" id="cd16442">
    <property type="entry name" value="BPL"/>
    <property type="match status" value="1"/>
</dbReference>
<evidence type="ECO:0000256" key="3">
    <source>
        <dbReference type="ARBA" id="ARBA00024227"/>
    </source>
</evidence>
<dbReference type="NCBIfam" id="TIGR00121">
    <property type="entry name" value="birA_ligase"/>
    <property type="match status" value="1"/>
</dbReference>
<evidence type="ECO:0000313" key="5">
    <source>
        <dbReference type="EMBL" id="AKK05073.1"/>
    </source>
</evidence>
<organism evidence="5 6">
    <name type="scientific">Corynebacterium mustelae</name>
    <dbReference type="NCBI Taxonomy" id="571915"/>
    <lineage>
        <taxon>Bacteria</taxon>
        <taxon>Bacillati</taxon>
        <taxon>Actinomycetota</taxon>
        <taxon>Actinomycetes</taxon>
        <taxon>Mycobacteriales</taxon>
        <taxon>Corynebacteriaceae</taxon>
        <taxon>Corynebacterium</taxon>
    </lineage>
</organism>
<keyword evidence="6" id="KW-1185">Reference proteome</keyword>
<evidence type="ECO:0000256" key="1">
    <source>
        <dbReference type="ARBA" id="ARBA00022598"/>
    </source>
</evidence>
<dbReference type="Gene3D" id="2.30.30.100">
    <property type="match status" value="1"/>
</dbReference>
<dbReference type="OrthoDB" id="9807064at2"/>
<reference evidence="5 6" key="1">
    <citation type="journal article" date="2015" name="Genome Announc.">
        <title>Complete Genome Sequence of the Type Strain Corynebacterium mustelae DSM 45274, Isolated from Various Tissues of a Male Ferret with Lethal Sepsis.</title>
        <authorList>
            <person name="Ruckert C."/>
            <person name="Eimer J."/>
            <person name="Winkler A."/>
            <person name="Tauch A."/>
        </authorList>
    </citation>
    <scope>NUCLEOTIDE SEQUENCE [LARGE SCALE GENOMIC DNA]</scope>
    <source>
        <strain evidence="5 6">DSM 45274</strain>
    </source>
</reference>
<dbReference type="EMBL" id="CP011542">
    <property type="protein sequence ID" value="AKK05073.1"/>
    <property type="molecule type" value="Genomic_DNA"/>
</dbReference>
<dbReference type="GO" id="GO:0005737">
    <property type="term" value="C:cytoplasm"/>
    <property type="evidence" value="ECO:0007669"/>
    <property type="project" value="TreeGrafter"/>
</dbReference>
<evidence type="ECO:0000313" key="6">
    <source>
        <dbReference type="Proteomes" id="UP000035199"/>
    </source>
</evidence>
<dbReference type="PANTHER" id="PTHR12835:SF5">
    <property type="entry name" value="BIOTIN--PROTEIN LIGASE"/>
    <property type="match status" value="1"/>
</dbReference>
<keyword evidence="1 5" id="KW-0436">Ligase</keyword>
<sequence>MTDARQPLNISYLRQQLIDAGPYARIEHSLETGSTNTDLVAAAHAGAAEWTAFLTEHQTAGRGRMGRSYTAPPGSQLPLSVLIRPPYESITRLGTMPLATGLALVDAIGSETGVRLKWPNDLVIDGRKLCGILAEAVSLSEEPAVVIGLGLNTSLRTNELPVPHATSLELENIPYERNELAVRILVALHRRLKQWQDNAPALMSDYRKVSATIGQEVRVILPGDVELLGTATGVGDDGLLEVRDAKDNHHRLAVGDVIHLRLQDTGTS</sequence>
<dbReference type="KEGG" id="cmv:CMUST_03645"/>
<dbReference type="SUPFAM" id="SSF55681">
    <property type="entry name" value="Class II aaRS and biotin synthetases"/>
    <property type="match status" value="1"/>
</dbReference>
<protein>
    <recommendedName>
        <fullName evidence="3">biotin--[biotin carboxyl-carrier protein] ligase</fullName>
        <ecNumber evidence="3">6.3.4.15</ecNumber>
    </recommendedName>
</protein>
<dbReference type="InterPro" id="IPR045864">
    <property type="entry name" value="aa-tRNA-synth_II/BPL/LPL"/>
</dbReference>
<evidence type="ECO:0000256" key="2">
    <source>
        <dbReference type="ARBA" id="ARBA00023267"/>
    </source>
</evidence>
<dbReference type="EC" id="6.3.4.15" evidence="3"/>
<dbReference type="Pfam" id="PF03099">
    <property type="entry name" value="BPL_LplA_LipB"/>
    <property type="match status" value="1"/>
</dbReference>
<proteinExistence type="predicted"/>
<dbReference type="PROSITE" id="PS51733">
    <property type="entry name" value="BPL_LPL_CATALYTIC"/>
    <property type="match status" value="1"/>
</dbReference>
<dbReference type="Gene3D" id="3.30.930.10">
    <property type="entry name" value="Bira Bifunctional Protein, Domain 2"/>
    <property type="match status" value="1"/>
</dbReference>
<name>A0A0G3GZR3_9CORY</name>
<dbReference type="RefSeq" id="WP_047261361.1">
    <property type="nucleotide sequence ID" value="NZ_CP011542.1"/>
</dbReference>